<protein>
    <submittedName>
        <fullName evidence="2">Uncharacterized protein</fullName>
    </submittedName>
</protein>
<feature type="compositionally biased region" description="Low complexity" evidence="1">
    <location>
        <begin position="12"/>
        <end position="25"/>
    </location>
</feature>
<feature type="compositionally biased region" description="Polar residues" evidence="1">
    <location>
        <begin position="149"/>
        <end position="165"/>
    </location>
</feature>
<dbReference type="InterPro" id="IPR012881">
    <property type="entry name" value="DUF1685"/>
</dbReference>
<reference evidence="2 3" key="1">
    <citation type="submission" date="2024-01" db="EMBL/GenBank/DDBJ databases">
        <title>The complete chloroplast genome sequence of Lithospermum erythrorhizon: insights into the phylogenetic relationship among Boraginaceae species and the maternal lineages of purple gromwells.</title>
        <authorList>
            <person name="Okada T."/>
            <person name="Watanabe K."/>
        </authorList>
    </citation>
    <scope>NUCLEOTIDE SEQUENCE [LARGE SCALE GENOMIC DNA]</scope>
</reference>
<dbReference type="AlphaFoldDB" id="A0AAV3RH88"/>
<name>A0AAV3RH88_LITER</name>
<gene>
    <name evidence="2" type="ORF">LIER_27747</name>
</gene>
<evidence type="ECO:0000313" key="3">
    <source>
        <dbReference type="Proteomes" id="UP001454036"/>
    </source>
</evidence>
<accession>A0AAV3RH88</accession>
<sequence length="197" mass="21891">MEETRAISRYASSSSSSLPTSSLLESETKEHAPPFSRNPGKKKLLKQLSMLETPRDVAWEKRRRRMFQKERNKSEDVTDEDMNELKGSIELGFGFKEEEGQKLCNTLPALDLYFAVNRQFYSSPCSPVSTPGSHGSDANSSSSSYLGDRSTSLGTLGTESGNNDSWKICSPGDDPQHVKEKLRHWAQAVACSVLQSH</sequence>
<feature type="compositionally biased region" description="Low complexity" evidence="1">
    <location>
        <begin position="133"/>
        <end position="144"/>
    </location>
</feature>
<dbReference type="PANTHER" id="PTHR31865:SF3">
    <property type="entry name" value="PHOSPHODIESTERASE EPSILON-1, PUTATIVE (DUF1685)-RELATED"/>
    <property type="match status" value="1"/>
</dbReference>
<dbReference type="Pfam" id="PF07939">
    <property type="entry name" value="DUF1685"/>
    <property type="match status" value="1"/>
</dbReference>
<organism evidence="2 3">
    <name type="scientific">Lithospermum erythrorhizon</name>
    <name type="common">Purple gromwell</name>
    <name type="synonym">Lithospermum officinale var. erythrorhizon</name>
    <dbReference type="NCBI Taxonomy" id="34254"/>
    <lineage>
        <taxon>Eukaryota</taxon>
        <taxon>Viridiplantae</taxon>
        <taxon>Streptophyta</taxon>
        <taxon>Embryophyta</taxon>
        <taxon>Tracheophyta</taxon>
        <taxon>Spermatophyta</taxon>
        <taxon>Magnoliopsida</taxon>
        <taxon>eudicotyledons</taxon>
        <taxon>Gunneridae</taxon>
        <taxon>Pentapetalae</taxon>
        <taxon>asterids</taxon>
        <taxon>lamiids</taxon>
        <taxon>Boraginales</taxon>
        <taxon>Boraginaceae</taxon>
        <taxon>Boraginoideae</taxon>
        <taxon>Lithospermeae</taxon>
        <taxon>Lithospermum</taxon>
    </lineage>
</organism>
<feature type="region of interest" description="Disordered" evidence="1">
    <location>
        <begin position="1"/>
        <end position="47"/>
    </location>
</feature>
<comment type="caution">
    <text evidence="2">The sequence shown here is derived from an EMBL/GenBank/DDBJ whole genome shotgun (WGS) entry which is preliminary data.</text>
</comment>
<dbReference type="Proteomes" id="UP001454036">
    <property type="component" value="Unassembled WGS sequence"/>
</dbReference>
<evidence type="ECO:0000313" key="2">
    <source>
        <dbReference type="EMBL" id="GAA0174333.1"/>
    </source>
</evidence>
<keyword evidence="3" id="KW-1185">Reference proteome</keyword>
<dbReference type="PANTHER" id="PTHR31865">
    <property type="entry name" value="OSJNBA0071G03.3 PROTEIN"/>
    <property type="match status" value="1"/>
</dbReference>
<evidence type="ECO:0000256" key="1">
    <source>
        <dbReference type="SAM" id="MobiDB-lite"/>
    </source>
</evidence>
<proteinExistence type="predicted"/>
<feature type="region of interest" description="Disordered" evidence="1">
    <location>
        <begin position="125"/>
        <end position="176"/>
    </location>
</feature>
<dbReference type="EMBL" id="BAABME010009031">
    <property type="protein sequence ID" value="GAA0174333.1"/>
    <property type="molecule type" value="Genomic_DNA"/>
</dbReference>